<dbReference type="InterPro" id="IPR013118">
    <property type="entry name" value="Mannitol_DH_C"/>
</dbReference>
<dbReference type="SUPFAM" id="SSF48179">
    <property type="entry name" value="6-phosphogluconate dehydrogenase C-terminal domain-like"/>
    <property type="match status" value="1"/>
</dbReference>
<proteinExistence type="predicted"/>
<keyword evidence="2" id="KW-0520">NAD</keyword>
<dbReference type="InterPro" id="IPR008927">
    <property type="entry name" value="6-PGluconate_DH-like_C_sf"/>
</dbReference>
<dbReference type="STRING" id="429728.SAMN05216456_3318"/>
<dbReference type="Proteomes" id="UP000199074">
    <property type="component" value="Unassembled WGS sequence"/>
</dbReference>
<dbReference type="SUPFAM" id="SSF51735">
    <property type="entry name" value="NAD(P)-binding Rossmann-fold domains"/>
    <property type="match status" value="1"/>
</dbReference>
<dbReference type="InterPro" id="IPR013328">
    <property type="entry name" value="6PGD_dom2"/>
</dbReference>
<evidence type="ECO:0000313" key="5">
    <source>
        <dbReference type="EMBL" id="SFV38311.1"/>
    </source>
</evidence>
<dbReference type="PANTHER" id="PTHR43362:SF1">
    <property type="entry name" value="MANNITOL DEHYDROGENASE 2-RELATED"/>
    <property type="match status" value="1"/>
</dbReference>
<dbReference type="AlphaFoldDB" id="A0A1I7NUI9"/>
<keyword evidence="6" id="KW-1185">Reference proteome</keyword>
<dbReference type="InterPro" id="IPR000669">
    <property type="entry name" value="Mannitol_DH"/>
</dbReference>
<dbReference type="GO" id="GO:0019594">
    <property type="term" value="P:mannitol metabolic process"/>
    <property type="evidence" value="ECO:0007669"/>
    <property type="project" value="InterPro"/>
</dbReference>
<sequence>MTSTRLSPATLGSLKPGIGVPNYDRGKVTPGIVHLGIGAFHRAHMAVYVDDLLSADPSWGIVGASLRRPDTKDALEPQAGLYSIAVRDAAGTHPRVIGSILSVMDANSEREALLALMADEKIRIISLTVTEKGYCHDPATGELDENHPDIVHDLAHPTDPRSAPGMLVEALARRKAAGIAPFTVMSCDNLPANGETAKRIVTRFAALRDPALGQWVEAVAFPSTMVDRIVPSTTDADRAEVAGLIGAEDAWPIMTEPFTQWVVEDHFPSGRPAFEKAGAQLVEDVEPFELMKLRMLNGSHSTMAYLGYLGGYQYIAEVMEDPAYVTLIHGLMSEEAMPTLDMPGTDLWAYRDELLERFRNPALKHRTWQIAMDGSQKLPQRLLGTIRDRLKAGQPITRLALGVAAWMRYVTGVDEGGSEIDVRDPHALKMHAIAADAGDNPVALYEGLASLSEVFGTDLAGHTVFRETVVGHLESLFDEGAKATVAKVAG</sequence>
<dbReference type="InterPro" id="IPR036291">
    <property type="entry name" value="NAD(P)-bd_dom_sf"/>
</dbReference>
<evidence type="ECO:0000313" key="6">
    <source>
        <dbReference type="Proteomes" id="UP000199074"/>
    </source>
</evidence>
<dbReference type="PROSITE" id="PS00974">
    <property type="entry name" value="MANNITOL_DHGENASE"/>
    <property type="match status" value="1"/>
</dbReference>
<accession>A0A1I7NUI9</accession>
<dbReference type="InterPro" id="IPR050988">
    <property type="entry name" value="Mannitol_DH/Oxidoreductase"/>
</dbReference>
<protein>
    <submittedName>
        <fullName evidence="5">Fructuronate reductase</fullName>
    </submittedName>
</protein>
<evidence type="ECO:0000259" key="4">
    <source>
        <dbReference type="Pfam" id="PF08125"/>
    </source>
</evidence>
<dbReference type="InterPro" id="IPR013131">
    <property type="entry name" value="Mannitol_DH_N"/>
</dbReference>
<dbReference type="PRINTS" id="PR00084">
    <property type="entry name" value="MTLDHDRGNASE"/>
</dbReference>
<evidence type="ECO:0000256" key="2">
    <source>
        <dbReference type="ARBA" id="ARBA00023027"/>
    </source>
</evidence>
<name>A0A1I7NUI9_9HYPH</name>
<evidence type="ECO:0000256" key="1">
    <source>
        <dbReference type="ARBA" id="ARBA00023002"/>
    </source>
</evidence>
<dbReference type="RefSeq" id="WP_092426502.1">
    <property type="nucleotide sequence ID" value="NZ_FPCK01000004.1"/>
</dbReference>
<reference evidence="5 6" key="1">
    <citation type="submission" date="2016-10" db="EMBL/GenBank/DDBJ databases">
        <authorList>
            <person name="de Groot N.N."/>
        </authorList>
    </citation>
    <scope>NUCLEOTIDE SEQUENCE [LARGE SCALE GENOMIC DNA]</scope>
    <source>
        <strain evidence="5 6">IPL20</strain>
    </source>
</reference>
<dbReference type="Pfam" id="PF08125">
    <property type="entry name" value="Mannitol_dh_C"/>
    <property type="match status" value="1"/>
</dbReference>
<feature type="domain" description="Mannitol dehydrogenase N-terminal" evidence="3">
    <location>
        <begin position="31"/>
        <end position="276"/>
    </location>
</feature>
<dbReference type="InterPro" id="IPR023027">
    <property type="entry name" value="Mannitol_DH_CS"/>
</dbReference>
<dbReference type="OrthoDB" id="271711at2"/>
<dbReference type="GO" id="GO:0016616">
    <property type="term" value="F:oxidoreductase activity, acting on the CH-OH group of donors, NAD or NADP as acceptor"/>
    <property type="evidence" value="ECO:0007669"/>
    <property type="project" value="TreeGrafter"/>
</dbReference>
<dbReference type="PANTHER" id="PTHR43362">
    <property type="entry name" value="MANNITOL DEHYDROGENASE DSF1-RELATED"/>
    <property type="match status" value="1"/>
</dbReference>
<dbReference type="Gene3D" id="1.10.1040.10">
    <property type="entry name" value="N-(1-d-carboxylethyl)-l-norvaline Dehydrogenase, domain 2"/>
    <property type="match status" value="1"/>
</dbReference>
<keyword evidence="1" id="KW-0560">Oxidoreductase</keyword>
<dbReference type="EMBL" id="FPCK01000004">
    <property type="protein sequence ID" value="SFV38311.1"/>
    <property type="molecule type" value="Genomic_DNA"/>
</dbReference>
<organism evidence="5 6">
    <name type="scientific">Devosia crocina</name>
    <dbReference type="NCBI Taxonomy" id="429728"/>
    <lineage>
        <taxon>Bacteria</taxon>
        <taxon>Pseudomonadati</taxon>
        <taxon>Pseudomonadota</taxon>
        <taxon>Alphaproteobacteria</taxon>
        <taxon>Hyphomicrobiales</taxon>
        <taxon>Devosiaceae</taxon>
        <taxon>Devosia</taxon>
    </lineage>
</organism>
<dbReference type="Gene3D" id="3.40.50.720">
    <property type="entry name" value="NAD(P)-binding Rossmann-like Domain"/>
    <property type="match status" value="1"/>
</dbReference>
<feature type="domain" description="Mannitol dehydrogenase C-terminal" evidence="4">
    <location>
        <begin position="284"/>
        <end position="476"/>
    </location>
</feature>
<evidence type="ECO:0000259" key="3">
    <source>
        <dbReference type="Pfam" id="PF01232"/>
    </source>
</evidence>
<dbReference type="Pfam" id="PF01232">
    <property type="entry name" value="Mannitol_dh"/>
    <property type="match status" value="1"/>
</dbReference>
<gene>
    <name evidence="5" type="ORF">SAMN05216456_3318</name>
</gene>